<evidence type="ECO:0000256" key="7">
    <source>
        <dbReference type="RuleBase" id="RU363032"/>
    </source>
</evidence>
<protein>
    <submittedName>
        <fullName evidence="9">Sugar ABC transporter permease</fullName>
    </submittedName>
</protein>
<dbReference type="InterPro" id="IPR035906">
    <property type="entry name" value="MetI-like_sf"/>
</dbReference>
<keyword evidence="2 7" id="KW-0813">Transport</keyword>
<feature type="transmembrane region" description="Helical" evidence="7">
    <location>
        <begin position="211"/>
        <end position="232"/>
    </location>
</feature>
<evidence type="ECO:0000256" key="1">
    <source>
        <dbReference type="ARBA" id="ARBA00004651"/>
    </source>
</evidence>
<dbReference type="Proteomes" id="UP000712673">
    <property type="component" value="Unassembled WGS sequence"/>
</dbReference>
<feature type="transmembrane region" description="Helical" evidence="7">
    <location>
        <begin position="101"/>
        <end position="124"/>
    </location>
</feature>
<feature type="domain" description="ABC transmembrane type-1" evidence="8">
    <location>
        <begin position="3"/>
        <end position="230"/>
    </location>
</feature>
<reference evidence="9" key="1">
    <citation type="submission" date="2019-03" db="EMBL/GenBank/DDBJ databases">
        <title>Lake Tanganyika Metagenome-Assembled Genomes (MAGs).</title>
        <authorList>
            <person name="Tran P."/>
        </authorList>
    </citation>
    <scope>NUCLEOTIDE SEQUENCE</scope>
    <source>
        <strain evidence="9">K_DeepCast_65m_m2_066</strain>
    </source>
</reference>
<comment type="subcellular location">
    <subcellularLocation>
        <location evidence="1 7">Cell membrane</location>
        <topology evidence="1 7">Multi-pass membrane protein</topology>
    </subcellularLocation>
</comment>
<dbReference type="PANTHER" id="PTHR43005">
    <property type="entry name" value="BLR7065 PROTEIN"/>
    <property type="match status" value="1"/>
</dbReference>
<accession>A0A937W5W3</accession>
<evidence type="ECO:0000256" key="3">
    <source>
        <dbReference type="ARBA" id="ARBA00022475"/>
    </source>
</evidence>
<organism evidence="9 10">
    <name type="scientific">Tectimicrobiota bacterium</name>
    <dbReference type="NCBI Taxonomy" id="2528274"/>
    <lineage>
        <taxon>Bacteria</taxon>
        <taxon>Pseudomonadati</taxon>
        <taxon>Nitrospinota/Tectimicrobiota group</taxon>
        <taxon>Candidatus Tectimicrobiota</taxon>
    </lineage>
</organism>
<dbReference type="SUPFAM" id="SSF161098">
    <property type="entry name" value="MetI-like"/>
    <property type="match status" value="1"/>
</dbReference>
<comment type="caution">
    <text evidence="9">The sequence shown here is derived from an EMBL/GenBank/DDBJ whole genome shotgun (WGS) entry which is preliminary data.</text>
</comment>
<feature type="transmembrane region" description="Helical" evidence="7">
    <location>
        <begin position="6"/>
        <end position="28"/>
    </location>
</feature>
<evidence type="ECO:0000259" key="8">
    <source>
        <dbReference type="PROSITE" id="PS50928"/>
    </source>
</evidence>
<feature type="non-terminal residue" evidence="9">
    <location>
        <position position="1"/>
    </location>
</feature>
<evidence type="ECO:0000313" key="9">
    <source>
        <dbReference type="EMBL" id="MBM3225760.1"/>
    </source>
</evidence>
<evidence type="ECO:0000256" key="5">
    <source>
        <dbReference type="ARBA" id="ARBA00022989"/>
    </source>
</evidence>
<keyword evidence="5 7" id="KW-1133">Transmembrane helix</keyword>
<dbReference type="Pfam" id="PF00528">
    <property type="entry name" value="BPD_transp_1"/>
    <property type="match status" value="1"/>
</dbReference>
<keyword evidence="4 7" id="KW-0812">Transmembrane</keyword>
<evidence type="ECO:0000256" key="4">
    <source>
        <dbReference type="ARBA" id="ARBA00022692"/>
    </source>
</evidence>
<dbReference type="PANTHER" id="PTHR43005:SF1">
    <property type="entry name" value="SPERMIDINE_PUTRESCINE TRANSPORT SYSTEM PERMEASE PROTEIN"/>
    <property type="match status" value="1"/>
</dbReference>
<gene>
    <name evidence="9" type="ORF">FJZ47_18445</name>
</gene>
<dbReference type="Gene3D" id="1.10.3720.10">
    <property type="entry name" value="MetI-like"/>
    <property type="match status" value="1"/>
</dbReference>
<sequence>STVWNTVFFTCTATVLKAIFGMWLAVLLNRKIRFARFIRATVLLPFIVPTVLSGLAWVWMFDATFSVFNWVLRWLWQTTAMLLHIDLGYFRGPMWLGDPYWAMFSIILVNTWRGIPFFAISFLAGLQTVPPELYDAGDIDGATAWQKFWHITMPLIQPIAIVVIVFSFVITFADFQVVYVLTRGGPHNSTHLLATLAYQLGMASGNLGEGAAVALFMFPFLALVILWQLLYLRKDSKQ</sequence>
<dbReference type="CDD" id="cd06261">
    <property type="entry name" value="TM_PBP2"/>
    <property type="match status" value="1"/>
</dbReference>
<evidence type="ECO:0000256" key="6">
    <source>
        <dbReference type="ARBA" id="ARBA00023136"/>
    </source>
</evidence>
<dbReference type="PROSITE" id="PS50928">
    <property type="entry name" value="ABC_TM1"/>
    <property type="match status" value="1"/>
</dbReference>
<keyword evidence="3" id="KW-1003">Cell membrane</keyword>
<dbReference type="GO" id="GO:0055085">
    <property type="term" value="P:transmembrane transport"/>
    <property type="evidence" value="ECO:0007669"/>
    <property type="project" value="InterPro"/>
</dbReference>
<evidence type="ECO:0000256" key="2">
    <source>
        <dbReference type="ARBA" id="ARBA00022448"/>
    </source>
</evidence>
<feature type="transmembrane region" description="Helical" evidence="7">
    <location>
        <begin position="155"/>
        <end position="181"/>
    </location>
</feature>
<proteinExistence type="inferred from homology"/>
<comment type="similarity">
    <text evidence="7">Belongs to the binding-protein-dependent transport system permease family.</text>
</comment>
<keyword evidence="6 7" id="KW-0472">Membrane</keyword>
<dbReference type="AlphaFoldDB" id="A0A937W5W3"/>
<name>A0A937W5W3_UNCTE</name>
<dbReference type="GO" id="GO:0005886">
    <property type="term" value="C:plasma membrane"/>
    <property type="evidence" value="ECO:0007669"/>
    <property type="project" value="UniProtKB-SubCell"/>
</dbReference>
<feature type="transmembrane region" description="Helical" evidence="7">
    <location>
        <begin position="40"/>
        <end position="59"/>
    </location>
</feature>
<dbReference type="InterPro" id="IPR000515">
    <property type="entry name" value="MetI-like"/>
</dbReference>
<evidence type="ECO:0000313" key="10">
    <source>
        <dbReference type="Proteomes" id="UP000712673"/>
    </source>
</evidence>
<dbReference type="EMBL" id="VGLS01000677">
    <property type="protein sequence ID" value="MBM3225760.1"/>
    <property type="molecule type" value="Genomic_DNA"/>
</dbReference>